<comment type="caution">
    <text evidence="2">The sequence shown here is derived from an EMBL/GenBank/DDBJ whole genome shotgun (WGS) entry which is preliminary data.</text>
</comment>
<proteinExistence type="predicted"/>
<evidence type="ECO:0000256" key="1">
    <source>
        <dbReference type="SAM" id="Phobius"/>
    </source>
</evidence>
<accession>A0AAV2RW84</accession>
<keyword evidence="1" id="KW-0472">Membrane</keyword>
<name>A0AAV2RW84_MEGNR</name>
<keyword evidence="1" id="KW-0812">Transmembrane</keyword>
<dbReference type="AlphaFoldDB" id="A0AAV2RW84"/>
<organism evidence="2 3">
    <name type="scientific">Meganyctiphanes norvegica</name>
    <name type="common">Northern krill</name>
    <name type="synonym">Thysanopoda norvegica</name>
    <dbReference type="NCBI Taxonomy" id="48144"/>
    <lineage>
        <taxon>Eukaryota</taxon>
        <taxon>Metazoa</taxon>
        <taxon>Ecdysozoa</taxon>
        <taxon>Arthropoda</taxon>
        <taxon>Crustacea</taxon>
        <taxon>Multicrustacea</taxon>
        <taxon>Malacostraca</taxon>
        <taxon>Eumalacostraca</taxon>
        <taxon>Eucarida</taxon>
        <taxon>Euphausiacea</taxon>
        <taxon>Euphausiidae</taxon>
        <taxon>Meganyctiphanes</taxon>
    </lineage>
</organism>
<feature type="transmembrane region" description="Helical" evidence="1">
    <location>
        <begin position="34"/>
        <end position="54"/>
    </location>
</feature>
<evidence type="ECO:0000313" key="3">
    <source>
        <dbReference type="Proteomes" id="UP001497623"/>
    </source>
</evidence>
<dbReference type="Proteomes" id="UP001497623">
    <property type="component" value="Unassembled WGS sequence"/>
</dbReference>
<dbReference type="EMBL" id="CAXKWB010031344">
    <property type="protein sequence ID" value="CAL4139278.1"/>
    <property type="molecule type" value="Genomic_DNA"/>
</dbReference>
<feature type="transmembrane region" description="Helical" evidence="1">
    <location>
        <begin position="66"/>
        <end position="87"/>
    </location>
</feature>
<keyword evidence="1" id="KW-1133">Transmembrane helix</keyword>
<protein>
    <submittedName>
        <fullName evidence="2">Uncharacterized protein</fullName>
    </submittedName>
</protein>
<keyword evidence="3" id="KW-1185">Reference proteome</keyword>
<gene>
    <name evidence="2" type="ORF">MNOR_LOCUS28429</name>
</gene>
<evidence type="ECO:0000313" key="2">
    <source>
        <dbReference type="EMBL" id="CAL4139278.1"/>
    </source>
</evidence>
<sequence>MRHTSKSIAGLSCVRTFITASVICYNNVDNDVAHFYHLIQVVLVIILCSLFRQLMHCCGILAIDRIAWNILGSYGFFLFSVVKLIFLSDCVACVCAQYRYIVVGGGFSG</sequence>
<reference evidence="2 3" key="1">
    <citation type="submission" date="2024-05" db="EMBL/GenBank/DDBJ databases">
        <authorList>
            <person name="Wallberg A."/>
        </authorList>
    </citation>
    <scope>NUCLEOTIDE SEQUENCE [LARGE SCALE GENOMIC DNA]</scope>
</reference>